<dbReference type="InterPro" id="IPR019734">
    <property type="entry name" value="TPR_rpt"/>
</dbReference>
<feature type="repeat" description="TPR" evidence="3">
    <location>
        <begin position="57"/>
        <end position="90"/>
    </location>
</feature>
<evidence type="ECO:0000256" key="2">
    <source>
        <dbReference type="ARBA" id="ARBA00022803"/>
    </source>
</evidence>
<keyword evidence="6" id="KW-1185">Reference proteome</keyword>
<reference evidence="5 6" key="1">
    <citation type="submission" date="2020-04" db="EMBL/GenBank/DDBJ databases">
        <title>Flammeovirgaceae bacterium KN852 isolated from deep sea.</title>
        <authorList>
            <person name="Zhang D.-C."/>
        </authorList>
    </citation>
    <scope>NUCLEOTIDE SEQUENCE [LARGE SCALE GENOMIC DNA]</scope>
    <source>
        <strain evidence="5 6">KN852</strain>
    </source>
</reference>
<dbReference type="InterPro" id="IPR051685">
    <property type="entry name" value="Ycf3/AcsC/BcsC/TPR_MFPF"/>
</dbReference>
<proteinExistence type="predicted"/>
<dbReference type="AlphaFoldDB" id="A0A848J3R2"/>
<dbReference type="PANTHER" id="PTHR44943:SF4">
    <property type="entry name" value="TPR REPEAT-CONTAINING PROTEIN MJ0798"/>
    <property type="match status" value="1"/>
</dbReference>
<comment type="caution">
    <text evidence="5">The sequence shown here is derived from an EMBL/GenBank/DDBJ whole genome shotgun (WGS) entry which is preliminary data.</text>
</comment>
<keyword evidence="4" id="KW-0175">Coiled coil</keyword>
<organism evidence="5 6">
    <name type="scientific">Marinigracilibium pacificum</name>
    <dbReference type="NCBI Taxonomy" id="2729599"/>
    <lineage>
        <taxon>Bacteria</taxon>
        <taxon>Pseudomonadati</taxon>
        <taxon>Bacteroidota</taxon>
        <taxon>Cytophagia</taxon>
        <taxon>Cytophagales</taxon>
        <taxon>Flammeovirgaceae</taxon>
        <taxon>Marinigracilibium</taxon>
    </lineage>
</organism>
<gene>
    <name evidence="5" type="ORF">HH304_12235</name>
</gene>
<dbReference type="Gene3D" id="1.25.40.10">
    <property type="entry name" value="Tetratricopeptide repeat domain"/>
    <property type="match status" value="2"/>
</dbReference>
<feature type="coiled-coil region" evidence="4">
    <location>
        <begin position="232"/>
        <end position="259"/>
    </location>
</feature>
<dbReference type="SMART" id="SM00028">
    <property type="entry name" value="TPR"/>
    <property type="match status" value="4"/>
</dbReference>
<keyword evidence="1" id="KW-0677">Repeat</keyword>
<evidence type="ECO:0000256" key="1">
    <source>
        <dbReference type="ARBA" id="ARBA00022737"/>
    </source>
</evidence>
<dbReference type="Pfam" id="PF13181">
    <property type="entry name" value="TPR_8"/>
    <property type="match status" value="3"/>
</dbReference>
<evidence type="ECO:0000256" key="3">
    <source>
        <dbReference type="PROSITE-ProRule" id="PRU00339"/>
    </source>
</evidence>
<dbReference type="SUPFAM" id="SSF48452">
    <property type="entry name" value="TPR-like"/>
    <property type="match status" value="1"/>
</dbReference>
<dbReference type="InterPro" id="IPR011990">
    <property type="entry name" value="TPR-like_helical_dom_sf"/>
</dbReference>
<dbReference type="Pfam" id="PF13432">
    <property type="entry name" value="TPR_16"/>
    <property type="match status" value="1"/>
</dbReference>
<evidence type="ECO:0000256" key="4">
    <source>
        <dbReference type="SAM" id="Coils"/>
    </source>
</evidence>
<dbReference type="RefSeq" id="WP_169681892.1">
    <property type="nucleotide sequence ID" value="NZ_JABBNU010000007.1"/>
</dbReference>
<feature type="repeat" description="TPR" evidence="3">
    <location>
        <begin position="125"/>
        <end position="158"/>
    </location>
</feature>
<protein>
    <submittedName>
        <fullName evidence="5">Tetratricopeptide repeat protein</fullName>
    </submittedName>
</protein>
<dbReference type="EMBL" id="JABBNU010000007">
    <property type="protein sequence ID" value="NMM49170.1"/>
    <property type="molecule type" value="Genomic_DNA"/>
</dbReference>
<sequence>MIKLFKYISCVVCLVSCSTSDENTEKFSEANSLLKTGDYSESIRIYKELINDSIIDKRIYNNIGVAYLKSGKNDSASVWFQNAISLDENYYDAKLNYLQAMLAKAEFKDAVNLSSQMMVNYPDSTVLHLISGIALMQLNEFDQATNEFNAVIDKQPENADANLNLGTIMLYQGDREGAREKALFVISQNASRHEAFNLLGMVLLSYNQNEEAIDAFDNALSIKQNANYFNNKAQALLALNQLEKAVEMLEKSKELNSDNYYLWRNYAWHSAITNSDSVEYYLQKAKKANSSEYVDVQSDSIFDRLSSTQ</sequence>
<dbReference type="PROSITE" id="PS50005">
    <property type="entry name" value="TPR"/>
    <property type="match status" value="3"/>
</dbReference>
<feature type="repeat" description="TPR" evidence="3">
    <location>
        <begin position="193"/>
        <end position="226"/>
    </location>
</feature>
<evidence type="ECO:0000313" key="5">
    <source>
        <dbReference type="EMBL" id="NMM49170.1"/>
    </source>
</evidence>
<dbReference type="Proteomes" id="UP000559010">
    <property type="component" value="Unassembled WGS sequence"/>
</dbReference>
<accession>A0A848J3R2</accession>
<keyword evidence="2 3" id="KW-0802">TPR repeat</keyword>
<name>A0A848J3R2_9BACT</name>
<evidence type="ECO:0000313" key="6">
    <source>
        <dbReference type="Proteomes" id="UP000559010"/>
    </source>
</evidence>
<dbReference type="PANTHER" id="PTHR44943">
    <property type="entry name" value="CELLULOSE SYNTHASE OPERON PROTEIN C"/>
    <property type="match status" value="1"/>
</dbReference>